<sequence length="341" mass="37905">MAGHSLPEGICLRYPEHITPQLNLAPEAAVQMLLRATQLAMGTPFQWGYIDKPSDGQIFLIFITANLGLPPDGIRYLEQEQKGVLQAGPGRELEMMEVKFGFIPGQDTAAYRVRRRYRLIRGGHPQLVLIHYGRGQATAIPPSINQPVRAYPLRPFNEPGMYVMGEKAGQKVYPPGMDRAPGMAMGFPAGMAGNPQAMLAQQNSNMEALERRQRGVSVGMSQRQPVQQRPVEDDDSADESETVSTRTLAATRFRRNHEYMWEVFTHAAFSKLKEVDNRPPPYSIFNQEELEAKVAKLSAEVEELEAKAAARRRAEEALQSVDEMLDVPMDALGAQGEGVMT</sequence>
<feature type="compositionally biased region" description="Acidic residues" evidence="2">
    <location>
        <begin position="232"/>
        <end position="241"/>
    </location>
</feature>
<evidence type="ECO:0000256" key="2">
    <source>
        <dbReference type="SAM" id="MobiDB-lite"/>
    </source>
</evidence>
<gene>
    <name evidence="4" type="ORF">WOLCODRAFT_117404</name>
</gene>
<dbReference type="InterPro" id="IPR013859">
    <property type="entry name" value="Ssr4_N"/>
</dbReference>
<evidence type="ECO:0000313" key="4">
    <source>
        <dbReference type="EMBL" id="PCH40530.1"/>
    </source>
</evidence>
<dbReference type="AlphaFoldDB" id="A0A2H3JE69"/>
<keyword evidence="1" id="KW-0175">Coiled coil</keyword>
<evidence type="ECO:0000256" key="1">
    <source>
        <dbReference type="SAM" id="Coils"/>
    </source>
</evidence>
<accession>A0A2H3JE69</accession>
<feature type="domain" description="SWI/SNF and RSC complexes subunit Ssr4 N-terminal" evidence="3">
    <location>
        <begin position="21"/>
        <end position="135"/>
    </location>
</feature>
<dbReference type="EMBL" id="KB468053">
    <property type="protein sequence ID" value="PCH40530.1"/>
    <property type="molecule type" value="Genomic_DNA"/>
</dbReference>
<evidence type="ECO:0000259" key="3">
    <source>
        <dbReference type="Pfam" id="PF08549"/>
    </source>
</evidence>
<dbReference type="OMA" id="QICTARF"/>
<dbReference type="GO" id="GO:0006338">
    <property type="term" value="P:chromatin remodeling"/>
    <property type="evidence" value="ECO:0007669"/>
    <property type="project" value="InterPro"/>
</dbReference>
<organism evidence="4 5">
    <name type="scientific">Wolfiporia cocos (strain MD-104)</name>
    <name type="common">Brown rot fungus</name>
    <dbReference type="NCBI Taxonomy" id="742152"/>
    <lineage>
        <taxon>Eukaryota</taxon>
        <taxon>Fungi</taxon>
        <taxon>Dikarya</taxon>
        <taxon>Basidiomycota</taxon>
        <taxon>Agaricomycotina</taxon>
        <taxon>Agaricomycetes</taxon>
        <taxon>Polyporales</taxon>
        <taxon>Phaeolaceae</taxon>
        <taxon>Wolfiporia</taxon>
    </lineage>
</organism>
<feature type="region of interest" description="Disordered" evidence="2">
    <location>
        <begin position="208"/>
        <end position="244"/>
    </location>
</feature>
<dbReference type="Pfam" id="PF08549">
    <property type="entry name" value="SWI-SNF_Ssr4_N"/>
    <property type="match status" value="1"/>
</dbReference>
<name>A0A2H3JE69_WOLCO</name>
<evidence type="ECO:0000313" key="5">
    <source>
        <dbReference type="Proteomes" id="UP000218811"/>
    </source>
</evidence>
<proteinExistence type="predicted"/>
<keyword evidence="5" id="KW-1185">Reference proteome</keyword>
<protein>
    <recommendedName>
        <fullName evidence="3">SWI/SNF and RSC complexes subunit Ssr4 N-terminal domain-containing protein</fullName>
    </recommendedName>
</protein>
<feature type="coiled-coil region" evidence="1">
    <location>
        <begin position="287"/>
        <end position="314"/>
    </location>
</feature>
<dbReference type="Proteomes" id="UP000218811">
    <property type="component" value="Unassembled WGS sequence"/>
</dbReference>
<dbReference type="OrthoDB" id="5321006at2759"/>
<reference evidence="4 5" key="1">
    <citation type="journal article" date="2012" name="Science">
        <title>The Paleozoic origin of enzymatic lignin decomposition reconstructed from 31 fungal genomes.</title>
        <authorList>
            <person name="Floudas D."/>
            <person name="Binder M."/>
            <person name="Riley R."/>
            <person name="Barry K."/>
            <person name="Blanchette R.A."/>
            <person name="Henrissat B."/>
            <person name="Martinez A.T."/>
            <person name="Otillar R."/>
            <person name="Spatafora J.W."/>
            <person name="Yadav J.S."/>
            <person name="Aerts A."/>
            <person name="Benoit I."/>
            <person name="Boyd A."/>
            <person name="Carlson A."/>
            <person name="Copeland A."/>
            <person name="Coutinho P.M."/>
            <person name="de Vries R.P."/>
            <person name="Ferreira P."/>
            <person name="Findley K."/>
            <person name="Foster B."/>
            <person name="Gaskell J."/>
            <person name="Glotzer D."/>
            <person name="Gorecki P."/>
            <person name="Heitman J."/>
            <person name="Hesse C."/>
            <person name="Hori C."/>
            <person name="Igarashi K."/>
            <person name="Jurgens J.A."/>
            <person name="Kallen N."/>
            <person name="Kersten P."/>
            <person name="Kohler A."/>
            <person name="Kuees U."/>
            <person name="Kumar T.K.A."/>
            <person name="Kuo A."/>
            <person name="LaButti K."/>
            <person name="Larrondo L.F."/>
            <person name="Lindquist E."/>
            <person name="Ling A."/>
            <person name="Lombard V."/>
            <person name="Lucas S."/>
            <person name="Lundell T."/>
            <person name="Martin R."/>
            <person name="McLaughlin D.J."/>
            <person name="Morgenstern I."/>
            <person name="Morin E."/>
            <person name="Murat C."/>
            <person name="Nagy L.G."/>
            <person name="Nolan M."/>
            <person name="Ohm R.A."/>
            <person name="Patyshakuliyeva A."/>
            <person name="Rokas A."/>
            <person name="Ruiz-Duenas F.J."/>
            <person name="Sabat G."/>
            <person name="Salamov A."/>
            <person name="Samejima M."/>
            <person name="Schmutz J."/>
            <person name="Slot J.C."/>
            <person name="St John F."/>
            <person name="Stenlid J."/>
            <person name="Sun H."/>
            <person name="Sun S."/>
            <person name="Syed K."/>
            <person name="Tsang A."/>
            <person name="Wiebenga A."/>
            <person name="Young D."/>
            <person name="Pisabarro A."/>
            <person name="Eastwood D.C."/>
            <person name="Martin F."/>
            <person name="Cullen D."/>
            <person name="Grigoriev I.V."/>
            <person name="Hibbett D.S."/>
        </authorList>
    </citation>
    <scope>NUCLEOTIDE SEQUENCE [LARGE SCALE GENOMIC DNA]</scope>
    <source>
        <strain evidence="4 5">MD-104</strain>
    </source>
</reference>